<dbReference type="HAMAP" id="MF_00934">
    <property type="entry name" value="23SrRNA_methyltr_J"/>
    <property type="match status" value="1"/>
</dbReference>
<comment type="catalytic activity">
    <reaction evidence="1">
        <text>adenosine(2030) in 23S rRNA + S-adenosyl-L-methionine = N(6)-methyladenosine(2030) in 23S rRNA + S-adenosyl-L-homocysteine + H(+)</text>
        <dbReference type="Rhea" id="RHEA:43736"/>
        <dbReference type="Rhea" id="RHEA-COMP:10668"/>
        <dbReference type="Rhea" id="RHEA-COMP:10669"/>
        <dbReference type="ChEBI" id="CHEBI:15378"/>
        <dbReference type="ChEBI" id="CHEBI:57856"/>
        <dbReference type="ChEBI" id="CHEBI:59789"/>
        <dbReference type="ChEBI" id="CHEBI:74411"/>
        <dbReference type="ChEBI" id="CHEBI:74449"/>
        <dbReference type="EC" id="2.1.1.266"/>
    </reaction>
</comment>
<dbReference type="PANTHER" id="PTHR37426">
    <property type="entry name" value="RIBOSOMAL RNA LARGE SUBUNIT METHYLTRANSFERASE J"/>
    <property type="match status" value="1"/>
</dbReference>
<keyword evidence="1" id="KW-0694">RNA-binding</keyword>
<keyword evidence="1 2" id="KW-0489">Methyltransferase</keyword>
<dbReference type="Pfam" id="PF04378">
    <property type="entry name" value="RsmJ"/>
    <property type="match status" value="1"/>
</dbReference>
<gene>
    <name evidence="1" type="primary">rlmJ</name>
    <name evidence="2" type="ORF">AB8S08_10685</name>
</gene>
<dbReference type="AlphaFoldDB" id="A0AB39X558"/>
<keyword evidence="1" id="KW-0698">rRNA processing</keyword>
<dbReference type="EMBL" id="CP165718">
    <property type="protein sequence ID" value="XDV09210.1"/>
    <property type="molecule type" value="Genomic_DNA"/>
</dbReference>
<feature type="binding site" evidence="1">
    <location>
        <position position="18"/>
    </location>
    <ligand>
        <name>S-adenosyl-L-methionine</name>
        <dbReference type="ChEBI" id="CHEBI:59789"/>
    </ligand>
</feature>
<feature type="active site" description="Proton acceptor" evidence="1">
    <location>
        <position position="168"/>
    </location>
</feature>
<dbReference type="EC" id="2.1.1.266" evidence="1"/>
<comment type="function">
    <text evidence="1">Specifically methylates the adenine in position 2030 of 23S rRNA.</text>
</comment>
<dbReference type="PANTHER" id="PTHR37426:SF1">
    <property type="entry name" value="RIBOSOMAL RNA LARGE SUBUNIT METHYLTRANSFERASE J"/>
    <property type="match status" value="1"/>
</dbReference>
<dbReference type="InterPro" id="IPR029063">
    <property type="entry name" value="SAM-dependent_MTases_sf"/>
</dbReference>
<dbReference type="GO" id="GO:0003723">
    <property type="term" value="F:RNA binding"/>
    <property type="evidence" value="ECO:0007669"/>
    <property type="project" value="UniProtKB-UniRule"/>
</dbReference>
<dbReference type="GO" id="GO:0005829">
    <property type="term" value="C:cytosol"/>
    <property type="evidence" value="ECO:0007669"/>
    <property type="project" value="TreeGrafter"/>
</dbReference>
<reference evidence="2" key="1">
    <citation type="submission" date="2024-07" db="EMBL/GenBank/DDBJ databases">
        <title>Whole genome sequence of bacterial strains from algal surface.</title>
        <authorList>
            <person name="Kumar P."/>
        </authorList>
    </citation>
    <scope>NUCLEOTIDE SEQUENCE</scope>
    <source>
        <strain evidence="2">PP-1MA</strain>
    </source>
</reference>
<dbReference type="GO" id="GO:0070475">
    <property type="term" value="P:rRNA base methylation"/>
    <property type="evidence" value="ECO:0007669"/>
    <property type="project" value="UniProtKB-UniRule"/>
</dbReference>
<feature type="binding site" evidence="1">
    <location>
        <position position="117"/>
    </location>
    <ligand>
        <name>S-adenosyl-L-methionine</name>
        <dbReference type="ChEBI" id="CHEBI:59789"/>
    </ligand>
</feature>
<comment type="subunit">
    <text evidence="1">Monomer.</text>
</comment>
<keyword evidence="1 2" id="KW-0808">Transferase</keyword>
<sequence>MNYRHSYHAGNFADVVKHSLQWLVLDYLGQKDKPYWVLDTHAGIGMYDLQGEQAQKTGEATDGIARLLGRDDIPAVLQSYVAQVQQLNPTGELRWYPGSPWFSAEQLRAQDQLVLCELHPQDSLALAANVKQEFASAGSIKVLTETNGYAALKGLLPPPIKRGLVLIDPPFEQRDELQTLVAALDAATKRWAIGVYAVWYPIKDPLSIGDFHQQVAQLKHVQKAYAVDILIRDAQDPQTLNGCGMLFINPPFGLLQQVDEVMNYLTPLLAQGRGAQWQGVWLT</sequence>
<feature type="site" description="Interaction with substrate rRNA" evidence="1">
    <location>
        <position position="3"/>
    </location>
</feature>
<evidence type="ECO:0000313" key="2">
    <source>
        <dbReference type="EMBL" id="XDV09210.1"/>
    </source>
</evidence>
<evidence type="ECO:0000256" key="1">
    <source>
        <dbReference type="HAMAP-Rule" id="MF_00934"/>
    </source>
</evidence>
<protein>
    <recommendedName>
        <fullName evidence="1">Ribosomal RNA large subunit methyltransferase J</fullName>
        <ecNumber evidence="1">2.1.1.266</ecNumber>
    </recommendedName>
    <alternativeName>
        <fullName evidence="1">23S rRNA (adenine(2030)-N6)-methyltransferase</fullName>
    </alternativeName>
    <alternativeName>
        <fullName evidence="1">23S rRNA m6A2030 methyltransferase</fullName>
    </alternativeName>
</protein>
<dbReference type="InterPro" id="IPR007473">
    <property type="entry name" value="RlmJ"/>
</dbReference>
<feature type="binding site" evidence="1">
    <location>
        <begin position="147"/>
        <end position="148"/>
    </location>
    <ligand>
        <name>S-adenosyl-L-methionine</name>
        <dbReference type="ChEBI" id="CHEBI:59789"/>
    </ligand>
</feature>
<dbReference type="Gene3D" id="3.40.50.150">
    <property type="entry name" value="Vaccinia Virus protein VP39"/>
    <property type="match status" value="1"/>
</dbReference>
<proteinExistence type="inferred from homology"/>
<dbReference type="RefSeq" id="WP_369742722.1">
    <property type="nucleotide sequence ID" value="NZ_CP165718.1"/>
</dbReference>
<feature type="binding site" evidence="1">
    <location>
        <position position="168"/>
    </location>
    <ligand>
        <name>S-adenosyl-L-methionine</name>
        <dbReference type="ChEBI" id="CHEBI:59789"/>
    </ligand>
</feature>
<feature type="binding site" evidence="1">
    <location>
        <position position="99"/>
    </location>
    <ligand>
        <name>S-adenosyl-L-methionine</name>
        <dbReference type="ChEBI" id="CHEBI:59789"/>
    </ligand>
</feature>
<feature type="binding site" evidence="1">
    <location>
        <position position="41"/>
    </location>
    <ligand>
        <name>S-adenosyl-L-methionine</name>
        <dbReference type="ChEBI" id="CHEBI:59789"/>
    </ligand>
</feature>
<comment type="similarity">
    <text evidence="1">Belongs to the RlmJ family.</text>
</comment>
<organism evidence="2">
    <name type="scientific">Pseudidiomarina sp. PP-1MA</name>
    <dbReference type="NCBI Taxonomy" id="3237706"/>
    <lineage>
        <taxon>Bacteria</taxon>
        <taxon>Pseudomonadati</taxon>
        <taxon>Pseudomonadota</taxon>
        <taxon>Gammaproteobacteria</taxon>
        <taxon>Alteromonadales</taxon>
        <taxon>Idiomarinaceae</taxon>
        <taxon>Pseudidiomarina</taxon>
    </lineage>
</organism>
<accession>A0AB39X558</accession>
<name>A0AB39X558_9GAMM</name>
<dbReference type="SUPFAM" id="SSF53335">
    <property type="entry name" value="S-adenosyl-L-methionine-dependent methyltransferases"/>
    <property type="match status" value="1"/>
</dbReference>
<keyword evidence="1" id="KW-0949">S-adenosyl-L-methionine</keyword>
<dbReference type="GO" id="GO:0036307">
    <property type="term" value="F:23S rRNA (adenine(2030)-N(6))-methyltransferase activity"/>
    <property type="evidence" value="ECO:0007669"/>
    <property type="project" value="UniProtKB-UniRule"/>
</dbReference>